<proteinExistence type="predicted"/>
<evidence type="ECO:0000313" key="4">
    <source>
        <dbReference type="EMBL" id="MBP2623320.1"/>
    </source>
</evidence>
<dbReference type="PANTHER" id="PTHR13778">
    <property type="entry name" value="GLYCOSYLTRANSFERASE 8 DOMAIN-CONTAINING PROTEIN"/>
    <property type="match status" value="1"/>
</dbReference>
<dbReference type="Gene3D" id="3.90.550.10">
    <property type="entry name" value="Spore Coat Polysaccharide Biosynthesis Protein SpsA, Chain A"/>
    <property type="match status" value="1"/>
</dbReference>
<evidence type="ECO:0000256" key="1">
    <source>
        <dbReference type="ARBA" id="ARBA00022676"/>
    </source>
</evidence>
<gene>
    <name evidence="4" type="ORF">C4K46_05135</name>
</gene>
<dbReference type="InterPro" id="IPR029044">
    <property type="entry name" value="Nucleotide-diphossugar_trans"/>
</dbReference>
<evidence type="ECO:0008006" key="6">
    <source>
        <dbReference type="Google" id="ProtNLM"/>
    </source>
</evidence>
<dbReference type="Pfam" id="PF01501">
    <property type="entry name" value="Glyco_transf_8"/>
    <property type="match status" value="1"/>
</dbReference>
<dbReference type="SUPFAM" id="SSF53448">
    <property type="entry name" value="Nucleotide-diphospho-sugar transferases"/>
    <property type="match status" value="1"/>
</dbReference>
<dbReference type="InterPro" id="IPR002495">
    <property type="entry name" value="Glyco_trans_8"/>
</dbReference>
<dbReference type="EMBL" id="PRDG01000003">
    <property type="protein sequence ID" value="MBP2623320.1"/>
    <property type="molecule type" value="Genomic_DNA"/>
</dbReference>
<keyword evidence="5" id="KW-1185">Reference proteome</keyword>
<dbReference type="PANTHER" id="PTHR13778:SF47">
    <property type="entry name" value="LIPOPOLYSACCHARIDE 1,3-GALACTOSYLTRANSFERASE"/>
    <property type="match status" value="1"/>
</dbReference>
<dbReference type="CDD" id="cd04194">
    <property type="entry name" value="GT8_A4GalT_like"/>
    <property type="match status" value="1"/>
</dbReference>
<accession>A0ABS5B3B4</accession>
<dbReference type="RefSeq" id="WP_209628124.1">
    <property type="nucleotide sequence ID" value="NZ_PRDG01000003.1"/>
</dbReference>
<dbReference type="InterPro" id="IPR050748">
    <property type="entry name" value="Glycosyltrans_8_dom-fam"/>
</dbReference>
<evidence type="ECO:0000256" key="3">
    <source>
        <dbReference type="ARBA" id="ARBA00022723"/>
    </source>
</evidence>
<reference evidence="4 5" key="1">
    <citation type="submission" date="2018-02" db="EMBL/GenBank/DDBJ databases">
        <title>Draft genome sequence of Streptococcus oricebi CCUG 70868T type strain.</title>
        <authorList>
            <person name="Mendez V."/>
            <person name="Salva-Serra F."/>
            <person name="Jaen-Luchoro D."/>
            <person name="Gonzales-Siles L."/>
            <person name="Karlsson R."/>
            <person name="Engstrom-Jakobsson H."/>
            <person name="Busquets A."/>
            <person name="Gomila M."/>
            <person name="Pineiro-Iglesias B."/>
            <person name="Bennasar-Figueras A."/>
            <person name="Seeger M."/>
            <person name="Moore E."/>
        </authorList>
    </citation>
    <scope>NUCLEOTIDE SEQUENCE [LARGE SCALE GENOMIC DNA]</scope>
    <source>
        <strain evidence="4 5">CCUG 70868</strain>
    </source>
</reference>
<comment type="caution">
    <text evidence="4">The sequence shown here is derived from an EMBL/GenBank/DDBJ whole genome shotgun (WGS) entry which is preliminary data.</text>
</comment>
<keyword evidence="1" id="KW-0328">Glycosyltransferase</keyword>
<organism evidence="4 5">
    <name type="scientific">Streptococcus oricebi</name>
    <dbReference type="NCBI Taxonomy" id="1547447"/>
    <lineage>
        <taxon>Bacteria</taxon>
        <taxon>Bacillati</taxon>
        <taxon>Bacillota</taxon>
        <taxon>Bacilli</taxon>
        <taxon>Lactobacillales</taxon>
        <taxon>Streptococcaceae</taxon>
        <taxon>Streptococcus</taxon>
    </lineage>
</organism>
<sequence>MDLRKKLARFGYQIKDVKIEPENVISHQMNDSHSHVNYVANLIYFIPQVIKEEERVLYLDSDMIVNQDLSVLFDLDLGHYPIAAVNDLDVQTDLWDLGIKDTFNSGLVLFNLREIVKENSEEKLLVLAKEYAEQVRLGDQSILNIAFKDNWYHLDRTYNHLLVADSNWDIGDRRGHKVGKIDLDQLPAVLHYCAPGKPWNLNCWMQLKELWWYYYGLEWSQLVSFEPQLLEKSGRPQLLIVTGSGDLEQLENLLRLLPDFDIHLCAYTNFWSGLTKLTAYENLKLHPHVLNITLDDLLDKCGAYLDIHHGEEVYDSIQKMLASQKPVFAWAKTSHRPAESQVYEEDQLSDLVRDIYRASREH</sequence>
<keyword evidence="2" id="KW-0808">Transferase</keyword>
<dbReference type="Proteomes" id="UP001519296">
    <property type="component" value="Unassembled WGS sequence"/>
</dbReference>
<evidence type="ECO:0000313" key="5">
    <source>
        <dbReference type="Proteomes" id="UP001519296"/>
    </source>
</evidence>
<name>A0ABS5B3B4_9STRE</name>
<keyword evidence="3" id="KW-0479">Metal-binding</keyword>
<evidence type="ECO:0000256" key="2">
    <source>
        <dbReference type="ARBA" id="ARBA00022679"/>
    </source>
</evidence>
<protein>
    <recommendedName>
        <fullName evidence="6">Glycosyltransferase family 8 protein</fullName>
    </recommendedName>
</protein>